<dbReference type="EMBL" id="JAUOPU010000004">
    <property type="protein sequence ID" value="MDO6542071.1"/>
    <property type="molecule type" value="Genomic_DNA"/>
</dbReference>
<dbReference type="Gene3D" id="3.40.50.720">
    <property type="entry name" value="NAD(P)-binding Rossmann-like Domain"/>
    <property type="match status" value="1"/>
</dbReference>
<dbReference type="SUPFAM" id="SSF51735">
    <property type="entry name" value="NAD(P)-binding Rossmann-fold domains"/>
    <property type="match status" value="1"/>
</dbReference>
<sequence length="243" mass="27201">MQILIIGGSGGIGSALISHFQTLYPAATLYATYRTAMPNAFQRKRAVTLDSKLQWFKLDITSETEVKNLAEQLPKLDIIINAVGILHDNSHLPEKTVNECDLDFFQKNIQTNVMPTICFAKHFSRHLKSSTPTFFVALSARIGSISDNNLGGWISYRSSKAALNMAVKTISIEWKYKLPRCCVVVFHPGTTDTSLSKRFQRKIPQEQLQTPLFVAQSLAQLLTQLTPEDSGNFYSFDGSIIPW</sequence>
<dbReference type="InterPro" id="IPR051468">
    <property type="entry name" value="Fungal_SecMetab_SDRs"/>
</dbReference>
<dbReference type="AlphaFoldDB" id="A0AAW7Y132"/>
<dbReference type="PRINTS" id="PR00081">
    <property type="entry name" value="GDHRDH"/>
</dbReference>
<dbReference type="InterPro" id="IPR002347">
    <property type="entry name" value="SDR_fam"/>
</dbReference>
<gene>
    <name evidence="1" type="ORF">Q4568_05985</name>
</gene>
<dbReference type="InterPro" id="IPR036291">
    <property type="entry name" value="NAD(P)-bd_dom_sf"/>
</dbReference>
<accession>A0AAW7Y132</accession>
<dbReference type="RefSeq" id="WP_303498669.1">
    <property type="nucleotide sequence ID" value="NZ_JAUOPU010000004.1"/>
</dbReference>
<evidence type="ECO:0000313" key="1">
    <source>
        <dbReference type="EMBL" id="MDO6542071.1"/>
    </source>
</evidence>
<comment type="caution">
    <text evidence="1">The sequence shown here is derived from an EMBL/GenBank/DDBJ whole genome shotgun (WGS) entry which is preliminary data.</text>
</comment>
<evidence type="ECO:0000313" key="2">
    <source>
        <dbReference type="Proteomes" id="UP001170624"/>
    </source>
</evidence>
<protein>
    <submittedName>
        <fullName evidence="1">SDR family NAD(P)-dependent oxidoreductase</fullName>
    </submittedName>
</protein>
<name>A0AAW7Y132_9GAMM</name>
<dbReference type="Proteomes" id="UP001170624">
    <property type="component" value="Unassembled WGS sequence"/>
</dbReference>
<dbReference type="PANTHER" id="PTHR43544">
    <property type="entry name" value="SHORT-CHAIN DEHYDROGENASE/REDUCTASE"/>
    <property type="match status" value="1"/>
</dbReference>
<dbReference type="PANTHER" id="PTHR43544:SF12">
    <property type="entry name" value="NAD(P)-BINDING ROSSMANN-FOLD SUPERFAMILY PROTEIN"/>
    <property type="match status" value="1"/>
</dbReference>
<proteinExistence type="predicted"/>
<dbReference type="GO" id="GO:0005737">
    <property type="term" value="C:cytoplasm"/>
    <property type="evidence" value="ECO:0007669"/>
    <property type="project" value="TreeGrafter"/>
</dbReference>
<reference evidence="1" key="1">
    <citation type="submission" date="2023-07" db="EMBL/GenBank/DDBJ databases">
        <title>Genome content predicts the carbon catabolic preferences of heterotrophic bacteria.</title>
        <authorList>
            <person name="Gralka M."/>
        </authorList>
    </citation>
    <scope>NUCLEOTIDE SEQUENCE</scope>
    <source>
        <strain evidence="1">G2M05</strain>
    </source>
</reference>
<dbReference type="GO" id="GO:0016491">
    <property type="term" value="F:oxidoreductase activity"/>
    <property type="evidence" value="ECO:0007669"/>
    <property type="project" value="TreeGrafter"/>
</dbReference>
<organism evidence="1 2">
    <name type="scientific">Photobacterium sanguinicancri</name>
    <dbReference type="NCBI Taxonomy" id="875932"/>
    <lineage>
        <taxon>Bacteria</taxon>
        <taxon>Pseudomonadati</taxon>
        <taxon>Pseudomonadota</taxon>
        <taxon>Gammaproteobacteria</taxon>
        <taxon>Vibrionales</taxon>
        <taxon>Vibrionaceae</taxon>
        <taxon>Photobacterium</taxon>
    </lineage>
</organism>
<dbReference type="Pfam" id="PF00106">
    <property type="entry name" value="adh_short"/>
    <property type="match status" value="1"/>
</dbReference>